<name>A0A448YIX4_BRENA</name>
<feature type="binding site" evidence="8">
    <location>
        <position position="24"/>
    </location>
    <ligand>
        <name>Mg(2+)</name>
        <dbReference type="ChEBI" id="CHEBI:18420"/>
    </ligand>
</feature>
<dbReference type="GO" id="GO:0008967">
    <property type="term" value="F:phosphoglycolate phosphatase activity"/>
    <property type="evidence" value="ECO:0007669"/>
    <property type="project" value="TreeGrafter"/>
</dbReference>
<dbReference type="InterPro" id="IPR006349">
    <property type="entry name" value="PGP_euk"/>
</dbReference>
<proteinExistence type="predicted"/>
<sequence>MSVKIANRQQVIDLLDSYDNFLFDCDGVLWLDTLLLPKVLETLGMLRNHGKHLIFVTNNSTKSREQYVEKFAKFGLKVSKSEVFGSAYASAIYAKDILQLPTDKKVWVLGGKGLEVEFGELGYTTLGGTRMPELESPLNSNDPSDPINHLDPEVGAVAVGLDTHLNYHRLAITLQYLLRPDVAFIASNIDSTFPANGMILPGAGTVVQAVATCSHKTPVLCGKPNKGMMDAIVEAHHIDKSRSIMIGDRLNTDMKFGRDNGLASLLVLTGIESEDTLKALDEKEQPTYYATKLGDLYELLQKGN</sequence>
<keyword evidence="1 5" id="KW-0378">Hydrolase</keyword>
<keyword evidence="8" id="KW-0460">Magnesium</keyword>
<evidence type="ECO:0000256" key="5">
    <source>
        <dbReference type="PIRNR" id="PIRNR000915"/>
    </source>
</evidence>
<evidence type="ECO:0000256" key="2">
    <source>
        <dbReference type="ARBA" id="ARBA00050247"/>
    </source>
</evidence>
<dbReference type="Pfam" id="PF13242">
    <property type="entry name" value="Hydrolase_like"/>
    <property type="match status" value="1"/>
</dbReference>
<dbReference type="GO" id="GO:0005737">
    <property type="term" value="C:cytoplasm"/>
    <property type="evidence" value="ECO:0007669"/>
    <property type="project" value="TreeGrafter"/>
</dbReference>
<protein>
    <recommendedName>
        <fullName evidence="4 5">4-nitrophenylphosphatase</fullName>
        <shortName evidence="5">PNPPase</shortName>
        <ecNumber evidence="3 5">3.1.3.41</ecNumber>
    </recommendedName>
</protein>
<keyword evidence="8" id="KW-0479">Metal-binding</keyword>
<dbReference type="FunFam" id="3.40.50.1000:FF:000039">
    <property type="entry name" value="Phosphoglycolate phosphatase"/>
    <property type="match status" value="1"/>
</dbReference>
<dbReference type="PIRSF" id="PIRSF000915">
    <property type="entry name" value="PGP-type_phosphatase"/>
    <property type="match status" value="1"/>
</dbReference>
<dbReference type="InterPro" id="IPR036412">
    <property type="entry name" value="HAD-like_sf"/>
</dbReference>
<evidence type="ECO:0000256" key="3">
    <source>
        <dbReference type="ARBA" id="ARBA00066659"/>
    </source>
</evidence>
<dbReference type="GO" id="GO:0004035">
    <property type="term" value="F:alkaline phosphatase activity"/>
    <property type="evidence" value="ECO:0007669"/>
    <property type="project" value="TreeGrafter"/>
</dbReference>
<dbReference type="InParanoid" id="A0A448YIX4"/>
<evidence type="ECO:0000256" key="1">
    <source>
        <dbReference type="ARBA" id="ARBA00022801"/>
    </source>
</evidence>
<evidence type="ECO:0000256" key="8">
    <source>
        <dbReference type="PIRSR" id="PIRSR000915-3"/>
    </source>
</evidence>
<dbReference type="SUPFAM" id="SSF56784">
    <property type="entry name" value="HAD-like"/>
    <property type="match status" value="1"/>
</dbReference>
<comment type="cofactor">
    <cofactor evidence="8">
        <name>Mg(2+)</name>
        <dbReference type="ChEBI" id="CHEBI:18420"/>
    </cofactor>
    <text evidence="8">Divalent metal ions. Mg(2+) is the most effective.</text>
</comment>
<feature type="binding site" evidence="7">
    <location>
        <position position="223"/>
    </location>
    <ligand>
        <name>substrate</name>
    </ligand>
</feature>
<dbReference type="Proteomes" id="UP000290900">
    <property type="component" value="Unassembled WGS sequence"/>
</dbReference>
<dbReference type="PANTHER" id="PTHR19288">
    <property type="entry name" value="4-NITROPHENYLPHOSPHATASE-RELATED"/>
    <property type="match status" value="1"/>
</dbReference>
<gene>
    <name evidence="9" type="ORF">BRENAR_LOCUS1629</name>
</gene>
<dbReference type="STRING" id="13370.A0A448YIX4"/>
<dbReference type="Pfam" id="PF13344">
    <property type="entry name" value="Hydrolase_6"/>
    <property type="match status" value="1"/>
</dbReference>
<keyword evidence="10" id="KW-1185">Reference proteome</keyword>
<dbReference type="NCBIfam" id="TIGR01460">
    <property type="entry name" value="HAD-SF-IIA"/>
    <property type="match status" value="1"/>
</dbReference>
<reference evidence="9 10" key="1">
    <citation type="submission" date="2018-12" db="EMBL/GenBank/DDBJ databases">
        <authorList>
            <person name="Tiukova I."/>
            <person name="Dainat J."/>
        </authorList>
    </citation>
    <scope>NUCLEOTIDE SEQUENCE [LARGE SCALE GENOMIC DNA]</scope>
</reference>
<evidence type="ECO:0000313" key="10">
    <source>
        <dbReference type="Proteomes" id="UP000290900"/>
    </source>
</evidence>
<evidence type="ECO:0000256" key="4">
    <source>
        <dbReference type="ARBA" id="ARBA00069197"/>
    </source>
</evidence>
<evidence type="ECO:0000256" key="7">
    <source>
        <dbReference type="PIRSR" id="PIRSR000915-2"/>
    </source>
</evidence>
<comment type="catalytic activity">
    <reaction evidence="2 5">
        <text>4-nitrophenyl phosphate + H2O = 4-nitrophenol + phosphate + H(+)</text>
        <dbReference type="Rhea" id="RHEA:21664"/>
        <dbReference type="ChEBI" id="CHEBI:15377"/>
        <dbReference type="ChEBI" id="CHEBI:15378"/>
        <dbReference type="ChEBI" id="CHEBI:43474"/>
        <dbReference type="ChEBI" id="CHEBI:57917"/>
        <dbReference type="ChEBI" id="CHEBI:61146"/>
        <dbReference type="EC" id="3.1.3.41"/>
    </reaction>
</comment>
<dbReference type="FunCoup" id="A0A448YIX4">
    <property type="interactions" value="556"/>
</dbReference>
<feature type="active site" description="Proton donor" evidence="6">
    <location>
        <position position="26"/>
    </location>
</feature>
<evidence type="ECO:0000313" key="9">
    <source>
        <dbReference type="EMBL" id="VEU20894.1"/>
    </source>
</evidence>
<dbReference type="NCBIfam" id="TIGR01452">
    <property type="entry name" value="PGP_euk"/>
    <property type="match status" value="1"/>
</dbReference>
<dbReference type="EMBL" id="CAACVR010000008">
    <property type="protein sequence ID" value="VEU20894.1"/>
    <property type="molecule type" value="Genomic_DNA"/>
</dbReference>
<organism evidence="9 10">
    <name type="scientific">Brettanomyces naardenensis</name>
    <name type="common">Yeast</name>
    <dbReference type="NCBI Taxonomy" id="13370"/>
    <lineage>
        <taxon>Eukaryota</taxon>
        <taxon>Fungi</taxon>
        <taxon>Dikarya</taxon>
        <taxon>Ascomycota</taxon>
        <taxon>Saccharomycotina</taxon>
        <taxon>Pichiomycetes</taxon>
        <taxon>Pichiales</taxon>
        <taxon>Pichiaceae</taxon>
        <taxon>Brettanomyces</taxon>
    </lineage>
</organism>
<dbReference type="Gene3D" id="3.40.50.1000">
    <property type="entry name" value="HAD superfamily/HAD-like"/>
    <property type="match status" value="2"/>
</dbReference>
<dbReference type="InterPro" id="IPR006357">
    <property type="entry name" value="HAD-SF_hydro_IIA"/>
</dbReference>
<dbReference type="PANTHER" id="PTHR19288:SF46">
    <property type="entry name" value="HALOACID DEHALOGENASE-LIKE HYDROLASE DOMAIN-CONTAINING PROTEIN 2"/>
    <property type="match status" value="1"/>
</dbReference>
<feature type="active site" description="Nucleophile" evidence="6">
    <location>
        <position position="24"/>
    </location>
</feature>
<dbReference type="EC" id="3.1.3.41" evidence="3 5"/>
<dbReference type="InterPro" id="IPR023214">
    <property type="entry name" value="HAD_sf"/>
</dbReference>
<dbReference type="GO" id="GO:0046872">
    <property type="term" value="F:metal ion binding"/>
    <property type="evidence" value="ECO:0007669"/>
    <property type="project" value="UniProtKB-KW"/>
</dbReference>
<evidence type="ECO:0000256" key="6">
    <source>
        <dbReference type="PIRSR" id="PIRSR000915-1"/>
    </source>
</evidence>
<accession>A0A448YIX4</accession>
<feature type="binding site" evidence="8">
    <location>
        <position position="248"/>
    </location>
    <ligand>
        <name>Mg(2+)</name>
        <dbReference type="ChEBI" id="CHEBI:18420"/>
    </ligand>
</feature>
<feature type="binding site" evidence="8">
    <location>
        <position position="26"/>
    </location>
    <ligand>
        <name>Mg(2+)</name>
        <dbReference type="ChEBI" id="CHEBI:18420"/>
    </ligand>
</feature>
<dbReference type="AlphaFoldDB" id="A0A448YIX4"/>
<dbReference type="OrthoDB" id="413953at2759"/>